<gene>
    <name evidence="16" type="ORF">ACJRO7_035681</name>
</gene>
<evidence type="ECO:0000256" key="11">
    <source>
        <dbReference type="ARBA" id="ARBA00022786"/>
    </source>
</evidence>
<dbReference type="PROSITE" id="PS51873">
    <property type="entry name" value="TRIAD"/>
    <property type="match status" value="1"/>
</dbReference>
<dbReference type="PROSITE" id="PS50089">
    <property type="entry name" value="ZF_RING_2"/>
    <property type="match status" value="1"/>
</dbReference>
<dbReference type="EC" id="2.3.2.31" evidence="6"/>
<evidence type="ECO:0000256" key="2">
    <source>
        <dbReference type="ARBA" id="ARBA00001947"/>
    </source>
</evidence>
<dbReference type="InterPro" id="IPR044066">
    <property type="entry name" value="TRIAD_supradom"/>
</dbReference>
<evidence type="ECO:0000256" key="8">
    <source>
        <dbReference type="ARBA" id="ARBA00022723"/>
    </source>
</evidence>
<dbReference type="FunFam" id="3.30.40.10:FF:000230">
    <property type="entry name" value="RBR-type E3 ubiquitin transferase"/>
    <property type="match status" value="1"/>
</dbReference>
<proteinExistence type="inferred from homology"/>
<dbReference type="InterPro" id="IPR031127">
    <property type="entry name" value="E3_UB_ligase_RBR"/>
</dbReference>
<dbReference type="InterPro" id="IPR017907">
    <property type="entry name" value="Znf_RING_CS"/>
</dbReference>
<evidence type="ECO:0000256" key="13">
    <source>
        <dbReference type="PROSITE-ProRule" id="PRU00175"/>
    </source>
</evidence>
<evidence type="ECO:0000259" key="14">
    <source>
        <dbReference type="PROSITE" id="PS50089"/>
    </source>
</evidence>
<dbReference type="Gene3D" id="3.30.40.10">
    <property type="entry name" value="Zinc/RING finger domain, C3HC4 (zinc finger)"/>
    <property type="match status" value="1"/>
</dbReference>
<dbReference type="Proteomes" id="UP001634007">
    <property type="component" value="Unassembled WGS sequence"/>
</dbReference>
<dbReference type="AlphaFoldDB" id="A0ABD3JBW3"/>
<dbReference type="GO" id="GO:0008270">
    <property type="term" value="F:zinc ion binding"/>
    <property type="evidence" value="ECO:0007669"/>
    <property type="project" value="UniProtKB-KW"/>
</dbReference>
<comment type="caution">
    <text evidence="16">The sequence shown here is derived from an EMBL/GenBank/DDBJ whole genome shotgun (WGS) entry which is preliminary data.</text>
</comment>
<organism evidence="16 17">
    <name type="scientific">Eucalyptus globulus</name>
    <name type="common">Tasmanian blue gum</name>
    <dbReference type="NCBI Taxonomy" id="34317"/>
    <lineage>
        <taxon>Eukaryota</taxon>
        <taxon>Viridiplantae</taxon>
        <taxon>Streptophyta</taxon>
        <taxon>Embryophyta</taxon>
        <taxon>Tracheophyta</taxon>
        <taxon>Spermatophyta</taxon>
        <taxon>Magnoliopsida</taxon>
        <taxon>eudicotyledons</taxon>
        <taxon>Gunneridae</taxon>
        <taxon>Pentapetalae</taxon>
        <taxon>rosids</taxon>
        <taxon>malvids</taxon>
        <taxon>Myrtales</taxon>
        <taxon>Myrtaceae</taxon>
        <taxon>Myrtoideae</taxon>
        <taxon>Eucalypteae</taxon>
        <taxon>Eucalyptus</taxon>
    </lineage>
</organism>
<feature type="domain" description="RING-type" evidence="15">
    <location>
        <begin position="74"/>
        <end position="279"/>
    </location>
</feature>
<dbReference type="InterPro" id="IPR002867">
    <property type="entry name" value="IBR_dom"/>
</dbReference>
<keyword evidence="7" id="KW-0808">Transferase</keyword>
<evidence type="ECO:0000256" key="7">
    <source>
        <dbReference type="ARBA" id="ARBA00022679"/>
    </source>
</evidence>
<dbReference type="Pfam" id="PF01485">
    <property type="entry name" value="IBR"/>
    <property type="match status" value="2"/>
</dbReference>
<evidence type="ECO:0000313" key="17">
    <source>
        <dbReference type="Proteomes" id="UP001634007"/>
    </source>
</evidence>
<dbReference type="CDD" id="cd22582">
    <property type="entry name" value="BRcat_RBR_unk"/>
    <property type="match status" value="1"/>
</dbReference>
<evidence type="ECO:0000256" key="1">
    <source>
        <dbReference type="ARBA" id="ARBA00001798"/>
    </source>
</evidence>
<dbReference type="PROSITE" id="PS00518">
    <property type="entry name" value="ZF_RING_1"/>
    <property type="match status" value="1"/>
</dbReference>
<keyword evidence="12" id="KW-0862">Zinc</keyword>
<keyword evidence="17" id="KW-1185">Reference proteome</keyword>
<dbReference type="Gene3D" id="1.20.120.1750">
    <property type="match status" value="1"/>
</dbReference>
<evidence type="ECO:0000256" key="5">
    <source>
        <dbReference type="ARBA" id="ARBA00005884"/>
    </source>
</evidence>
<keyword evidence="9" id="KW-0677">Repeat</keyword>
<evidence type="ECO:0000256" key="4">
    <source>
        <dbReference type="ARBA" id="ARBA00004906"/>
    </source>
</evidence>
<keyword evidence="10 13" id="KW-0863">Zinc-finger</keyword>
<evidence type="ECO:0000256" key="9">
    <source>
        <dbReference type="ARBA" id="ARBA00022737"/>
    </source>
</evidence>
<name>A0ABD3JBW3_EUCGL</name>
<evidence type="ECO:0000259" key="15">
    <source>
        <dbReference type="PROSITE" id="PS51873"/>
    </source>
</evidence>
<keyword evidence="11" id="KW-0833">Ubl conjugation pathway</keyword>
<dbReference type="EMBL" id="JBJKBG010000009">
    <property type="protein sequence ID" value="KAL3723546.1"/>
    <property type="molecule type" value="Genomic_DNA"/>
</dbReference>
<evidence type="ECO:0000256" key="6">
    <source>
        <dbReference type="ARBA" id="ARBA00012251"/>
    </source>
</evidence>
<evidence type="ECO:0000313" key="16">
    <source>
        <dbReference type="EMBL" id="KAL3723546.1"/>
    </source>
</evidence>
<evidence type="ECO:0000256" key="10">
    <source>
        <dbReference type="ARBA" id="ARBA00022771"/>
    </source>
</evidence>
<dbReference type="SUPFAM" id="SSF57850">
    <property type="entry name" value="RING/U-box"/>
    <property type="match status" value="3"/>
</dbReference>
<feature type="domain" description="RING-type" evidence="14">
    <location>
        <begin position="78"/>
        <end position="126"/>
    </location>
</feature>
<evidence type="ECO:0000256" key="12">
    <source>
        <dbReference type="ARBA" id="ARBA00022833"/>
    </source>
</evidence>
<dbReference type="InterPro" id="IPR018957">
    <property type="entry name" value="Znf_C3HC4_RING-type"/>
</dbReference>
<evidence type="ECO:0000256" key="3">
    <source>
        <dbReference type="ARBA" id="ARBA00003976"/>
    </source>
</evidence>
<dbReference type="PANTHER" id="PTHR11685">
    <property type="entry name" value="RBR FAMILY RING FINGER AND IBR DOMAIN-CONTAINING"/>
    <property type="match status" value="1"/>
</dbReference>
<dbReference type="InterPro" id="IPR001841">
    <property type="entry name" value="Znf_RING"/>
</dbReference>
<comment type="catalytic activity">
    <reaction evidence="1">
        <text>[E2 ubiquitin-conjugating enzyme]-S-ubiquitinyl-L-cysteine + [acceptor protein]-L-lysine = [E2 ubiquitin-conjugating enzyme]-L-cysteine + [acceptor protein]-N(6)-ubiquitinyl-L-lysine.</text>
        <dbReference type="EC" id="2.3.2.31"/>
    </reaction>
</comment>
<comment type="function">
    <text evidence="3">Might act as an E3 ubiquitin-protein ligase, or as part of E3 complex, which accepts ubiquitin from specific E2 ubiquitin-conjugating enzymes and then transfers it to substrates.</text>
</comment>
<dbReference type="GO" id="GO:0061630">
    <property type="term" value="F:ubiquitin protein ligase activity"/>
    <property type="evidence" value="ECO:0007669"/>
    <property type="project" value="UniProtKB-EC"/>
</dbReference>
<sequence>MEEIHRLHVDDFYFSALYDEEEIFPISDEKYALEVQLQEVLMGSSNISSRRNATIQFCTAEIASLENSEAAKCSRVFCHICMEEKSSEEMFKGLRCSHSFCMECMGQYVALKIKENEPTVTCPDVKCKSVLEPQVCRSILPREVLDRWENVLCESAILGSQKFYCPFKDCSAMLVDDGVEVVTESECQICRRLFCARCKVPWHSGTECEEFRMMKRGAREKDLGDMMTKLAESNRWRRCPSCKFYVEKVDGCQHISCRCGHQFCYGCGRSLRGHHSCVS</sequence>
<accession>A0ABD3JBW3</accession>
<keyword evidence="8" id="KW-0479">Metal-binding</keyword>
<comment type="cofactor">
    <cofactor evidence="2">
        <name>Zn(2+)</name>
        <dbReference type="ChEBI" id="CHEBI:29105"/>
    </cofactor>
</comment>
<dbReference type="Pfam" id="PF00097">
    <property type="entry name" value="zf-C3HC4"/>
    <property type="match status" value="1"/>
</dbReference>
<protein>
    <recommendedName>
        <fullName evidence="6">RBR-type E3 ubiquitin transferase</fullName>
        <ecNumber evidence="6">2.3.2.31</ecNumber>
    </recommendedName>
</protein>
<comment type="pathway">
    <text evidence="4">Protein modification; protein ubiquitination.</text>
</comment>
<reference evidence="16 17" key="1">
    <citation type="submission" date="2024-11" db="EMBL/GenBank/DDBJ databases">
        <title>Chromosome-level genome assembly of Eucalyptus globulus Labill. provides insights into its genome evolution.</title>
        <authorList>
            <person name="Li X."/>
        </authorList>
    </citation>
    <scope>NUCLEOTIDE SEQUENCE [LARGE SCALE GENOMIC DNA]</scope>
    <source>
        <strain evidence="16">CL2024</strain>
        <tissue evidence="16">Fresh tender leaves</tissue>
    </source>
</reference>
<dbReference type="CDD" id="cd22584">
    <property type="entry name" value="Rcat_RBR_unk"/>
    <property type="match status" value="1"/>
</dbReference>
<dbReference type="SMART" id="SM00647">
    <property type="entry name" value="IBR"/>
    <property type="match status" value="2"/>
</dbReference>
<dbReference type="InterPro" id="IPR013083">
    <property type="entry name" value="Znf_RING/FYVE/PHD"/>
</dbReference>
<comment type="similarity">
    <text evidence="5">Belongs to the RBR family. Ariadne subfamily.</text>
</comment>